<name>A0A1G6J6Q9_9SPHI</name>
<keyword evidence="3" id="KW-1185">Reference proteome</keyword>
<sequence>MKNQENNQQKEEIQNIEQFQINRSQGNAAEGHLTSETEDDEYTEDEVQFADGEGTQLNEKIKGPDDEEDEEDDEDEEEEEDNYGYNESDIGELNNDPDAYDEDDDELL</sequence>
<feature type="compositionally biased region" description="Acidic residues" evidence="1">
    <location>
        <begin position="98"/>
        <end position="108"/>
    </location>
</feature>
<evidence type="ECO:0000313" key="2">
    <source>
        <dbReference type="EMBL" id="SDC14390.1"/>
    </source>
</evidence>
<dbReference type="Proteomes" id="UP000199455">
    <property type="component" value="Unassembled WGS sequence"/>
</dbReference>
<organism evidence="2 3">
    <name type="scientific">Pedobacter soli</name>
    <dbReference type="NCBI Taxonomy" id="390242"/>
    <lineage>
        <taxon>Bacteria</taxon>
        <taxon>Pseudomonadati</taxon>
        <taxon>Bacteroidota</taxon>
        <taxon>Sphingobacteriia</taxon>
        <taxon>Sphingobacteriales</taxon>
        <taxon>Sphingobacteriaceae</taxon>
        <taxon>Pedobacter</taxon>
    </lineage>
</organism>
<gene>
    <name evidence="2" type="ORF">SAMN04488024_101361</name>
</gene>
<evidence type="ECO:0000256" key="1">
    <source>
        <dbReference type="SAM" id="MobiDB-lite"/>
    </source>
</evidence>
<reference evidence="3" key="1">
    <citation type="submission" date="2016-10" db="EMBL/GenBank/DDBJ databases">
        <authorList>
            <person name="Varghese N."/>
            <person name="Submissions S."/>
        </authorList>
    </citation>
    <scope>NUCLEOTIDE SEQUENCE [LARGE SCALE GENOMIC DNA]</scope>
    <source>
        <strain evidence="3">DSM 18609</strain>
    </source>
</reference>
<dbReference type="AlphaFoldDB" id="A0A1G6J6Q9"/>
<dbReference type="RefSeq" id="WP_090763786.1">
    <property type="nucleotide sequence ID" value="NZ_FMZH01000001.1"/>
</dbReference>
<accession>A0A1G6J6Q9</accession>
<feature type="compositionally biased region" description="Acidic residues" evidence="1">
    <location>
        <begin position="36"/>
        <end position="48"/>
    </location>
</feature>
<proteinExistence type="predicted"/>
<feature type="compositionally biased region" description="Acidic residues" evidence="1">
    <location>
        <begin position="65"/>
        <end position="82"/>
    </location>
</feature>
<dbReference type="EMBL" id="FMZH01000001">
    <property type="protein sequence ID" value="SDC14390.1"/>
    <property type="molecule type" value="Genomic_DNA"/>
</dbReference>
<protein>
    <submittedName>
        <fullName evidence="2">6,7-dimethyl-8-ribityllumazine synthase</fullName>
    </submittedName>
</protein>
<feature type="region of interest" description="Disordered" evidence="1">
    <location>
        <begin position="1"/>
        <end position="108"/>
    </location>
</feature>
<evidence type="ECO:0000313" key="3">
    <source>
        <dbReference type="Proteomes" id="UP000199455"/>
    </source>
</evidence>